<feature type="compositionally biased region" description="Basic and acidic residues" evidence="1">
    <location>
        <begin position="151"/>
        <end position="166"/>
    </location>
</feature>
<dbReference type="EMBL" id="VFOK01000001">
    <property type="protein sequence ID" value="TQL33354.1"/>
    <property type="molecule type" value="Genomic_DNA"/>
</dbReference>
<evidence type="ECO:0000313" key="3">
    <source>
        <dbReference type="EMBL" id="TQL33354.1"/>
    </source>
</evidence>
<keyword evidence="3" id="KW-0540">Nuclease</keyword>
<evidence type="ECO:0000256" key="1">
    <source>
        <dbReference type="SAM" id="MobiDB-lite"/>
    </source>
</evidence>
<feature type="region of interest" description="Disordered" evidence="1">
    <location>
        <begin position="386"/>
        <end position="420"/>
    </location>
</feature>
<dbReference type="InterPro" id="IPR003615">
    <property type="entry name" value="HNH_nuc"/>
</dbReference>
<dbReference type="GO" id="GO:0003676">
    <property type="term" value="F:nucleic acid binding"/>
    <property type="evidence" value="ECO:0007669"/>
    <property type="project" value="InterPro"/>
</dbReference>
<feature type="compositionally biased region" description="Gly residues" evidence="1">
    <location>
        <begin position="109"/>
        <end position="133"/>
    </location>
</feature>
<proteinExistence type="predicted"/>
<dbReference type="Pfam" id="PF01844">
    <property type="entry name" value="HNH"/>
    <property type="match status" value="1"/>
</dbReference>
<feature type="compositionally biased region" description="Polar residues" evidence="1">
    <location>
        <begin position="347"/>
        <end position="356"/>
    </location>
</feature>
<dbReference type="Gene3D" id="1.10.30.50">
    <property type="match status" value="1"/>
</dbReference>
<dbReference type="PRINTS" id="PR01217">
    <property type="entry name" value="PRICHEXTENSN"/>
</dbReference>
<sequence length="734" mass="76959">MTPSTAPTPGDPVAAARALFESLLYEDGLVGAVEGTFGPVARSGPHGAAEPQTHDPVVLLMGAIQVLTADLIDRMQRTDPFALSEQEQWLVPADLGPASVGAGDAVASGGAGGMNGPSGAGGAGSEGGAGGEGLPRTPLPVPETRSPAARGEVERELQSEAAWREADRAAERQAQFELTAVLAHAAMNQAAAVRAHATAGLARFDRVPDSAFFSAQECLAGEQPRPFDVVEHQPGHRAEFAGDLLGPALRLGPYAADSLVDDSVWLTTRVPGVLAAVGRGEVNIETAAAIAREVQEARPETCELVEEAVLRRRVHQRQRTQAQRSTRTLVGRHESEAARRSAKRTKAQQTGVWLDSHTTPGLSAFSAVMPTGKAVALMDAVDQRAHQAQQAARTGSATAHGEQPPESAAGAAGATNDGNRTSEDVARAAMLLGEHRAEALYDLAMGNVDLTAHLELIVPQPPSPEPPQPPGPSPSAQPPGPSPSPSPEPPGPSPSPSPEPPGPSSSQEPPPESSGPPSPSTQAAPSQGPPSVTDSPKPPGSRTLVTPGQVRQLLADVPVLLHERAGPVPTADVFELLTGRAARTTAEWVQLPIDPPHDVASMAWAAPAPTTGGVTRAHVAQAAEQPGPDQETGGYRPGARLRRRVIRRDQRCRFPGCDRRGRYTDLDHVDPWPRGPTEERNLQCLCRHHHRAKHEGGWRVTMTVAGRCTWTSPTGRVYVTDPGLPEALLDLACP</sequence>
<feature type="compositionally biased region" description="Low complexity" evidence="1">
    <location>
        <begin position="319"/>
        <end position="328"/>
    </location>
</feature>
<evidence type="ECO:0000313" key="4">
    <source>
        <dbReference type="Proteomes" id="UP000318336"/>
    </source>
</evidence>
<feature type="compositionally biased region" description="Pro residues" evidence="1">
    <location>
        <begin position="459"/>
        <end position="519"/>
    </location>
</feature>
<keyword evidence="4" id="KW-1185">Reference proteome</keyword>
<feature type="region of interest" description="Disordered" evidence="1">
    <location>
        <begin position="109"/>
        <end position="166"/>
    </location>
</feature>
<feature type="domain" description="HNH nuclease" evidence="2">
    <location>
        <begin position="640"/>
        <end position="691"/>
    </location>
</feature>
<evidence type="ECO:0000259" key="2">
    <source>
        <dbReference type="SMART" id="SM00507"/>
    </source>
</evidence>
<comment type="caution">
    <text evidence="3">The sequence shown here is derived from an EMBL/GenBank/DDBJ whole genome shotgun (WGS) entry which is preliminary data.</text>
</comment>
<protein>
    <submittedName>
        <fullName evidence="3">HNH endonuclease</fullName>
    </submittedName>
</protein>
<organism evidence="3 4">
    <name type="scientific">Barrientosiimonas humi</name>
    <dbReference type="NCBI Taxonomy" id="999931"/>
    <lineage>
        <taxon>Bacteria</taxon>
        <taxon>Bacillati</taxon>
        <taxon>Actinomycetota</taxon>
        <taxon>Actinomycetes</taxon>
        <taxon>Micrococcales</taxon>
        <taxon>Dermacoccaceae</taxon>
        <taxon>Barrientosiimonas</taxon>
    </lineage>
</organism>
<name>A0A542XC41_9MICO</name>
<keyword evidence="3" id="KW-0255">Endonuclease</keyword>
<feature type="compositionally biased region" description="Low complexity" evidence="1">
    <location>
        <begin position="520"/>
        <end position="531"/>
    </location>
</feature>
<dbReference type="InterPro" id="IPR002711">
    <property type="entry name" value="HNH"/>
</dbReference>
<dbReference type="AlphaFoldDB" id="A0A542XC41"/>
<feature type="region of interest" description="Disordered" evidence="1">
    <location>
        <begin position="458"/>
        <end position="549"/>
    </location>
</feature>
<gene>
    <name evidence="3" type="ORF">FB554_1497</name>
</gene>
<keyword evidence="3" id="KW-0378">Hydrolase</keyword>
<feature type="region of interest" description="Disordered" evidence="1">
    <location>
        <begin position="316"/>
        <end position="356"/>
    </location>
</feature>
<dbReference type="SMART" id="SM00507">
    <property type="entry name" value="HNHc"/>
    <property type="match status" value="1"/>
</dbReference>
<dbReference type="GO" id="GO:0004519">
    <property type="term" value="F:endonuclease activity"/>
    <property type="evidence" value="ECO:0007669"/>
    <property type="project" value="UniProtKB-KW"/>
</dbReference>
<dbReference type="Proteomes" id="UP000318336">
    <property type="component" value="Unassembled WGS sequence"/>
</dbReference>
<dbReference type="CDD" id="cd00085">
    <property type="entry name" value="HNHc"/>
    <property type="match status" value="1"/>
</dbReference>
<dbReference type="RefSeq" id="WP_142005375.1">
    <property type="nucleotide sequence ID" value="NZ_CAJTBP010000001.1"/>
</dbReference>
<dbReference type="OrthoDB" id="3541361at2"/>
<accession>A0A542XC41</accession>
<reference evidence="3 4" key="1">
    <citation type="submission" date="2019-06" db="EMBL/GenBank/DDBJ databases">
        <title>Sequencing the genomes of 1000 actinobacteria strains.</title>
        <authorList>
            <person name="Klenk H.-P."/>
        </authorList>
    </citation>
    <scope>NUCLEOTIDE SEQUENCE [LARGE SCALE GENOMIC DNA]</scope>
    <source>
        <strain evidence="3 4">DSM 24617</strain>
    </source>
</reference>
<dbReference type="GO" id="GO:0008270">
    <property type="term" value="F:zinc ion binding"/>
    <property type="evidence" value="ECO:0007669"/>
    <property type="project" value="InterPro"/>
</dbReference>